<proteinExistence type="predicted"/>
<dbReference type="Gene3D" id="2.170.270.10">
    <property type="entry name" value="SET domain"/>
    <property type="match status" value="1"/>
</dbReference>
<dbReference type="OrthoDB" id="57563at2759"/>
<protein>
    <recommendedName>
        <fullName evidence="1">SET domain-containing protein</fullName>
    </recommendedName>
</protein>
<dbReference type="Proteomes" id="UP000054423">
    <property type="component" value="Unassembled WGS sequence"/>
</dbReference>
<name>W2KN54_PHYNI</name>
<dbReference type="InterPro" id="IPR001214">
    <property type="entry name" value="SET_dom"/>
</dbReference>
<dbReference type="PROSITE" id="PS50280">
    <property type="entry name" value="SET"/>
    <property type="match status" value="1"/>
</dbReference>
<dbReference type="VEuPathDB" id="FungiDB:PPTG_24811"/>
<evidence type="ECO:0000313" key="2">
    <source>
        <dbReference type="EMBL" id="ETL85785.1"/>
    </source>
</evidence>
<evidence type="ECO:0000259" key="1">
    <source>
        <dbReference type="PROSITE" id="PS50280"/>
    </source>
</evidence>
<dbReference type="EMBL" id="KI681527">
    <property type="protein sequence ID" value="ETL85785.1"/>
    <property type="molecule type" value="Genomic_DNA"/>
</dbReference>
<organism evidence="2">
    <name type="scientific">Phytophthora nicotianae</name>
    <name type="common">Potato buckeye rot agent</name>
    <name type="synonym">Phytophthora parasitica</name>
    <dbReference type="NCBI Taxonomy" id="4792"/>
    <lineage>
        <taxon>Eukaryota</taxon>
        <taxon>Sar</taxon>
        <taxon>Stramenopiles</taxon>
        <taxon>Oomycota</taxon>
        <taxon>Peronosporomycetes</taxon>
        <taxon>Peronosporales</taxon>
        <taxon>Peronosporaceae</taxon>
        <taxon>Phytophthora</taxon>
    </lineage>
</organism>
<reference evidence="2" key="1">
    <citation type="submission" date="2013-11" db="EMBL/GenBank/DDBJ databases">
        <title>The Genome Sequence of Phytophthora parasitica CHvinca01.</title>
        <authorList>
            <consortium name="The Broad Institute Genomics Platform"/>
            <person name="Russ C."/>
            <person name="Tyler B."/>
            <person name="Panabieres F."/>
            <person name="Shan W."/>
            <person name="Tripathy S."/>
            <person name="Grunwald N."/>
            <person name="Machado M."/>
            <person name="Johnson C.S."/>
            <person name="Arredondo F."/>
            <person name="Hong C."/>
            <person name="Coffey M."/>
            <person name="Young S.K."/>
            <person name="Zeng Q."/>
            <person name="Gargeya S."/>
            <person name="Fitzgerald M."/>
            <person name="Abouelleil A."/>
            <person name="Alvarado L."/>
            <person name="Chapman S.B."/>
            <person name="Gainer-Dewar J."/>
            <person name="Goldberg J."/>
            <person name="Griggs A."/>
            <person name="Gujja S."/>
            <person name="Hansen M."/>
            <person name="Howarth C."/>
            <person name="Imamovic A."/>
            <person name="Ireland A."/>
            <person name="Larimer J."/>
            <person name="McCowan C."/>
            <person name="Murphy C."/>
            <person name="Pearson M."/>
            <person name="Poon T.W."/>
            <person name="Priest M."/>
            <person name="Roberts A."/>
            <person name="Saif S."/>
            <person name="Shea T."/>
            <person name="Sykes S."/>
            <person name="Wortman J."/>
            <person name="Nusbaum C."/>
            <person name="Birren B."/>
        </authorList>
    </citation>
    <scope>NUCLEOTIDE SEQUENCE [LARGE SCALE GENOMIC DNA]</scope>
    <source>
        <strain evidence="2">CHvinca01</strain>
    </source>
</reference>
<sequence length="97" mass="11137">MMRLKTRAKGNKYVGIDAQHGGGKLRLLNHSCNPCAHFHEDQTESEFTVVAVTTRDIFPGEEVTVSYGDKLWFICRCGWWGCQHRDLKHLNDFRSSP</sequence>
<dbReference type="InterPro" id="IPR046341">
    <property type="entry name" value="SET_dom_sf"/>
</dbReference>
<dbReference type="Pfam" id="PF00856">
    <property type="entry name" value="SET"/>
    <property type="match status" value="1"/>
</dbReference>
<dbReference type="AlphaFoldDB" id="W2KN54"/>
<accession>W2KN54</accession>
<dbReference type="CDD" id="cd08161">
    <property type="entry name" value="SET"/>
    <property type="match status" value="1"/>
</dbReference>
<gene>
    <name evidence="2" type="ORF">L917_14725</name>
</gene>
<feature type="domain" description="SET" evidence="1">
    <location>
        <begin position="1"/>
        <end position="68"/>
    </location>
</feature>
<dbReference type="SUPFAM" id="SSF82199">
    <property type="entry name" value="SET domain"/>
    <property type="match status" value="1"/>
</dbReference>